<dbReference type="InterPro" id="IPR026444">
    <property type="entry name" value="Secre_tail"/>
</dbReference>
<sequence>MKKLLLFLLFSAATHSFTKAQFSENMGNPASTTVVSSYTGWQNNGMYTYAGTADVRTSSSSTGYLGASAAGNVFITNTLGRYFSIAGINTVALTNPAIEFGLFKNTTASDATDLTFEYSTNGTDFTAIPIPAQSTGGGTANWRLIRLIGLPNTSTLTIRFTNSGTATQFRLDDIQVNSLSVLPVTLTSFTAKANLQNIDLTWSTASEKDNARFDVLRSGDGKTFHKIGEVKGNGTTDVAHNYTFVDKDALPGVSYYQLNQVDFNGNVTPSAVEAVKSNVAASNFKVTSNKQEGIVKLTVFAANEGKATFKVYDINGRKVKEKELSLNKGYSQISVPFNSANGLHIASLTTATETVTQKFIQ</sequence>
<comment type="caution">
    <text evidence="2">The sequence shown here is derived from an EMBL/GenBank/DDBJ whole genome shotgun (WGS) entry which is preliminary data.</text>
</comment>
<keyword evidence="3" id="KW-1185">Reference proteome</keyword>
<evidence type="ECO:0000313" key="2">
    <source>
        <dbReference type="EMBL" id="MFN0257373.1"/>
    </source>
</evidence>
<gene>
    <name evidence="2" type="ORF">E6A44_017410</name>
</gene>
<feature type="signal peptide" evidence="1">
    <location>
        <begin position="1"/>
        <end position="20"/>
    </location>
</feature>
<keyword evidence="1" id="KW-0732">Signal</keyword>
<feature type="chain" id="PRO_5045695936" evidence="1">
    <location>
        <begin position="21"/>
        <end position="361"/>
    </location>
</feature>
<protein>
    <submittedName>
        <fullName evidence="2">T9SS type A sorting domain-containing protein</fullName>
    </submittedName>
</protein>
<dbReference type="InterPro" id="IPR013783">
    <property type="entry name" value="Ig-like_fold"/>
</dbReference>
<dbReference type="RefSeq" id="WP_138724463.1">
    <property type="nucleotide sequence ID" value="NZ_SSHJ02000009.1"/>
</dbReference>
<name>A0ABW9J9Z1_9SPHI</name>
<accession>A0ABW9J9Z1</accession>
<evidence type="ECO:0000256" key="1">
    <source>
        <dbReference type="SAM" id="SignalP"/>
    </source>
</evidence>
<dbReference type="Proteomes" id="UP001517247">
    <property type="component" value="Unassembled WGS sequence"/>
</dbReference>
<dbReference type="NCBIfam" id="TIGR04183">
    <property type="entry name" value="Por_Secre_tail"/>
    <property type="match status" value="1"/>
</dbReference>
<reference evidence="2 3" key="1">
    <citation type="submission" date="2024-12" db="EMBL/GenBank/DDBJ databases">
        <authorList>
            <person name="Hu S."/>
        </authorList>
    </citation>
    <scope>NUCLEOTIDE SEQUENCE [LARGE SCALE GENOMIC DNA]</scope>
    <source>
        <strain evidence="2 3">THG-T11</strain>
    </source>
</reference>
<evidence type="ECO:0000313" key="3">
    <source>
        <dbReference type="Proteomes" id="UP001517247"/>
    </source>
</evidence>
<dbReference type="Gene3D" id="2.60.40.10">
    <property type="entry name" value="Immunoglobulins"/>
    <property type="match status" value="1"/>
</dbReference>
<dbReference type="EMBL" id="SSHJ02000009">
    <property type="protein sequence ID" value="MFN0257373.1"/>
    <property type="molecule type" value="Genomic_DNA"/>
</dbReference>
<organism evidence="2 3">
    <name type="scientific">Pedobacter ureilyticus</name>
    <dbReference type="NCBI Taxonomy" id="1393051"/>
    <lineage>
        <taxon>Bacteria</taxon>
        <taxon>Pseudomonadati</taxon>
        <taxon>Bacteroidota</taxon>
        <taxon>Sphingobacteriia</taxon>
        <taxon>Sphingobacteriales</taxon>
        <taxon>Sphingobacteriaceae</taxon>
        <taxon>Pedobacter</taxon>
    </lineage>
</organism>
<proteinExistence type="predicted"/>